<evidence type="ECO:0000256" key="5">
    <source>
        <dbReference type="PROSITE-ProRule" id="PRU00723"/>
    </source>
</evidence>
<dbReference type="Pfam" id="PF00642">
    <property type="entry name" value="zf-CCCH"/>
    <property type="match status" value="2"/>
</dbReference>
<evidence type="ECO:0000259" key="6">
    <source>
        <dbReference type="PROSITE" id="PS50103"/>
    </source>
</evidence>
<evidence type="ECO:0000313" key="7">
    <source>
        <dbReference type="EMBL" id="RWS27778.1"/>
    </source>
</evidence>
<accession>A0A443SJR3</accession>
<dbReference type="InterPro" id="IPR045877">
    <property type="entry name" value="ZFP36-like"/>
</dbReference>
<dbReference type="SUPFAM" id="SSF90229">
    <property type="entry name" value="CCCH zinc finger"/>
    <property type="match status" value="2"/>
</dbReference>
<dbReference type="PANTHER" id="PTHR12547">
    <property type="entry name" value="CCCH ZINC FINGER/TIS11-RELATED"/>
    <property type="match status" value="1"/>
</dbReference>
<keyword evidence="1 5" id="KW-0479">Metal-binding</keyword>
<dbReference type="InterPro" id="IPR036855">
    <property type="entry name" value="Znf_CCCH_sf"/>
</dbReference>
<comment type="caution">
    <text evidence="7">The sequence shown here is derived from an EMBL/GenBank/DDBJ whole genome shotgun (WGS) entry which is preliminary data.</text>
</comment>
<dbReference type="GO" id="GO:0003729">
    <property type="term" value="F:mRNA binding"/>
    <property type="evidence" value="ECO:0007669"/>
    <property type="project" value="InterPro"/>
</dbReference>
<keyword evidence="8" id="KW-1185">Reference proteome</keyword>
<feature type="domain" description="C3H1-type" evidence="6">
    <location>
        <begin position="81"/>
        <end position="109"/>
    </location>
</feature>
<feature type="zinc finger region" description="C3H1-type" evidence="5">
    <location>
        <begin position="81"/>
        <end position="109"/>
    </location>
</feature>
<dbReference type="GO" id="GO:0008270">
    <property type="term" value="F:zinc ion binding"/>
    <property type="evidence" value="ECO:0007669"/>
    <property type="project" value="UniProtKB-KW"/>
</dbReference>
<keyword evidence="2" id="KW-0677">Repeat</keyword>
<keyword evidence="4 5" id="KW-0862">Zinc</keyword>
<evidence type="ECO:0000256" key="2">
    <source>
        <dbReference type="ARBA" id="ARBA00022737"/>
    </source>
</evidence>
<dbReference type="InterPro" id="IPR000571">
    <property type="entry name" value="Znf_CCCH"/>
</dbReference>
<proteinExistence type="predicted"/>
<feature type="zinc finger region" description="C3H1-type" evidence="5">
    <location>
        <begin position="42"/>
        <end position="70"/>
    </location>
</feature>
<dbReference type="VEuPathDB" id="VectorBase:LDEU004261"/>
<dbReference type="STRING" id="299467.A0A443SJR3"/>
<evidence type="ECO:0000256" key="1">
    <source>
        <dbReference type="ARBA" id="ARBA00022723"/>
    </source>
</evidence>
<organism evidence="7 8">
    <name type="scientific">Leptotrombidium deliense</name>
    <dbReference type="NCBI Taxonomy" id="299467"/>
    <lineage>
        <taxon>Eukaryota</taxon>
        <taxon>Metazoa</taxon>
        <taxon>Ecdysozoa</taxon>
        <taxon>Arthropoda</taxon>
        <taxon>Chelicerata</taxon>
        <taxon>Arachnida</taxon>
        <taxon>Acari</taxon>
        <taxon>Acariformes</taxon>
        <taxon>Trombidiformes</taxon>
        <taxon>Prostigmata</taxon>
        <taxon>Anystina</taxon>
        <taxon>Parasitengona</taxon>
        <taxon>Trombiculoidea</taxon>
        <taxon>Trombiculidae</taxon>
        <taxon>Leptotrombidium</taxon>
    </lineage>
</organism>
<evidence type="ECO:0000256" key="3">
    <source>
        <dbReference type="ARBA" id="ARBA00022771"/>
    </source>
</evidence>
<protein>
    <recommendedName>
        <fullName evidence="6">C3H1-type domain-containing protein</fullName>
    </recommendedName>
</protein>
<keyword evidence="3 5" id="KW-0863">Zinc-finger</keyword>
<dbReference type="Proteomes" id="UP000288716">
    <property type="component" value="Unassembled WGS sequence"/>
</dbReference>
<dbReference type="OrthoDB" id="410307at2759"/>
<reference evidence="7 8" key="1">
    <citation type="journal article" date="2018" name="Gigascience">
        <title>Genomes of trombidid mites reveal novel predicted allergens and laterally-transferred genes associated with secondary metabolism.</title>
        <authorList>
            <person name="Dong X."/>
            <person name="Chaisiri K."/>
            <person name="Xia D."/>
            <person name="Armstrong S.D."/>
            <person name="Fang Y."/>
            <person name="Donnelly M.J."/>
            <person name="Kadowaki T."/>
            <person name="McGarry J.W."/>
            <person name="Darby A.C."/>
            <person name="Makepeace B.L."/>
        </authorList>
    </citation>
    <scope>NUCLEOTIDE SEQUENCE [LARGE SCALE GENOMIC DNA]</scope>
    <source>
        <strain evidence="7">UoL-UT</strain>
    </source>
</reference>
<dbReference type="FunFam" id="4.10.1000.10:FF:000001">
    <property type="entry name" value="zinc finger CCCH domain-containing protein 15-like"/>
    <property type="match status" value="1"/>
</dbReference>
<gene>
    <name evidence="7" type="ORF">B4U80_10329</name>
</gene>
<dbReference type="PROSITE" id="PS50103">
    <property type="entry name" value="ZF_C3H1"/>
    <property type="match status" value="2"/>
</dbReference>
<name>A0A443SJR3_9ACAR</name>
<evidence type="ECO:0000313" key="8">
    <source>
        <dbReference type="Proteomes" id="UP000288716"/>
    </source>
</evidence>
<dbReference type="AlphaFoldDB" id="A0A443SJR3"/>
<dbReference type="EMBL" id="NCKV01001789">
    <property type="protein sequence ID" value="RWS27778.1"/>
    <property type="molecule type" value="Genomic_DNA"/>
</dbReference>
<dbReference type="Gene3D" id="4.10.1000.10">
    <property type="entry name" value="Zinc finger, CCCH-type"/>
    <property type="match status" value="2"/>
</dbReference>
<feature type="domain" description="C3H1-type" evidence="6">
    <location>
        <begin position="42"/>
        <end position="70"/>
    </location>
</feature>
<dbReference type="PANTHER" id="PTHR12547:SF18">
    <property type="entry name" value="PROTEIN TIS11"/>
    <property type="match status" value="1"/>
</dbReference>
<sequence length="183" mass="21132">MPAIIPYYPVNTVFLVNTHSVAMKDKRKLPPPPKNSIMFSSRYKTEICRQFEELGQCEYGERCLFAHGSYELRDLPNRHPKHKTQECNAYAEQGFCTFGPRCSFIHKKPDIESIIDEMQQKSKSEPMPENPSRFVHNGDGDCYVLTDDEVDRAVHQVDTQSVIFAFKNDGNKRLPIFLKLHHG</sequence>
<dbReference type="SMART" id="SM00356">
    <property type="entry name" value="ZnF_C3H1"/>
    <property type="match status" value="2"/>
</dbReference>
<evidence type="ECO:0000256" key="4">
    <source>
        <dbReference type="ARBA" id="ARBA00022833"/>
    </source>
</evidence>